<gene>
    <name evidence="2" type="ORF">TNCT_81051</name>
</gene>
<protein>
    <submittedName>
        <fullName evidence="2">Uncharacterized protein</fullName>
    </submittedName>
</protein>
<dbReference type="Proteomes" id="UP000887116">
    <property type="component" value="Unassembled WGS sequence"/>
</dbReference>
<feature type="region of interest" description="Disordered" evidence="1">
    <location>
        <begin position="48"/>
        <end position="70"/>
    </location>
</feature>
<evidence type="ECO:0000313" key="2">
    <source>
        <dbReference type="EMBL" id="GFQ63831.1"/>
    </source>
</evidence>
<evidence type="ECO:0000256" key="1">
    <source>
        <dbReference type="SAM" id="MobiDB-lite"/>
    </source>
</evidence>
<reference evidence="2" key="1">
    <citation type="submission" date="2020-07" db="EMBL/GenBank/DDBJ databases">
        <title>Multicomponent nature underlies the extraordinary mechanical properties of spider dragline silk.</title>
        <authorList>
            <person name="Kono N."/>
            <person name="Nakamura H."/>
            <person name="Mori M."/>
            <person name="Yoshida Y."/>
            <person name="Ohtoshi R."/>
            <person name="Malay A.D."/>
            <person name="Moran D.A.P."/>
            <person name="Tomita M."/>
            <person name="Numata K."/>
            <person name="Arakawa K."/>
        </authorList>
    </citation>
    <scope>NUCLEOTIDE SEQUENCE</scope>
</reference>
<feature type="compositionally biased region" description="Basic and acidic residues" evidence="1">
    <location>
        <begin position="56"/>
        <end position="70"/>
    </location>
</feature>
<evidence type="ECO:0000313" key="3">
    <source>
        <dbReference type="Proteomes" id="UP000887116"/>
    </source>
</evidence>
<proteinExistence type="predicted"/>
<name>A0A8X6K664_TRICU</name>
<sequence length="70" mass="7837">MDSVKLVSQISDNVKKTVPKRKNCNLKMGVSKHIPNIIGKPDPLDEAQFFSSDVGSDEKYKPNYSEKKSP</sequence>
<accession>A0A8X6K664</accession>
<dbReference type="EMBL" id="BMAO01009970">
    <property type="protein sequence ID" value="GFQ63831.1"/>
    <property type="molecule type" value="Genomic_DNA"/>
</dbReference>
<comment type="caution">
    <text evidence="2">The sequence shown here is derived from an EMBL/GenBank/DDBJ whole genome shotgun (WGS) entry which is preliminary data.</text>
</comment>
<organism evidence="2 3">
    <name type="scientific">Trichonephila clavata</name>
    <name type="common">Joro spider</name>
    <name type="synonym">Nephila clavata</name>
    <dbReference type="NCBI Taxonomy" id="2740835"/>
    <lineage>
        <taxon>Eukaryota</taxon>
        <taxon>Metazoa</taxon>
        <taxon>Ecdysozoa</taxon>
        <taxon>Arthropoda</taxon>
        <taxon>Chelicerata</taxon>
        <taxon>Arachnida</taxon>
        <taxon>Araneae</taxon>
        <taxon>Araneomorphae</taxon>
        <taxon>Entelegynae</taxon>
        <taxon>Araneoidea</taxon>
        <taxon>Nephilidae</taxon>
        <taxon>Trichonephila</taxon>
    </lineage>
</organism>
<keyword evidence="3" id="KW-1185">Reference proteome</keyword>
<dbReference type="AlphaFoldDB" id="A0A8X6K664"/>